<feature type="compositionally biased region" description="Basic and acidic residues" evidence="9">
    <location>
        <begin position="299"/>
        <end position="317"/>
    </location>
</feature>
<evidence type="ECO:0000256" key="2">
    <source>
        <dbReference type="ARBA" id="ARBA00022448"/>
    </source>
</evidence>
<feature type="region of interest" description="Disordered" evidence="9">
    <location>
        <begin position="272"/>
        <end position="317"/>
    </location>
</feature>
<dbReference type="AlphaFoldDB" id="A0A7R6PAH1"/>
<feature type="domain" description="Potassium channel" evidence="11">
    <location>
        <begin position="154"/>
        <end position="226"/>
    </location>
</feature>
<evidence type="ECO:0000313" key="12">
    <source>
        <dbReference type="EMBL" id="BBB30228.1"/>
    </source>
</evidence>
<keyword evidence="7 12" id="KW-0407">Ion channel</keyword>
<evidence type="ECO:0000256" key="1">
    <source>
        <dbReference type="ARBA" id="ARBA00004141"/>
    </source>
</evidence>
<dbReference type="RefSeq" id="WP_201347430.1">
    <property type="nucleotide sequence ID" value="NZ_AP014546.1"/>
</dbReference>
<name>A0A7R6PAH1_9GAMM</name>
<evidence type="ECO:0000256" key="6">
    <source>
        <dbReference type="ARBA" id="ARBA00023136"/>
    </source>
</evidence>
<feature type="transmembrane region" description="Helical" evidence="10">
    <location>
        <begin position="66"/>
        <end position="83"/>
    </location>
</feature>
<organism evidence="12 13">
    <name type="scientific">Neptunomonas japonica JAMM 1380</name>
    <dbReference type="NCBI Taxonomy" id="1441457"/>
    <lineage>
        <taxon>Bacteria</taxon>
        <taxon>Pseudomonadati</taxon>
        <taxon>Pseudomonadota</taxon>
        <taxon>Gammaproteobacteria</taxon>
        <taxon>Oceanospirillales</taxon>
        <taxon>Oceanospirillaceae</taxon>
        <taxon>Neptunomonas</taxon>
    </lineage>
</organism>
<sequence>MTYQKHQAFLSKLGFGGVSDQENVKAKRWSRRLEGPMMLVALWIIVDWYLREKGLSAPGITFFTDWFIWLCFIAETSILLALVDNKKQYLLNNWMNIVIIIGGLPIIWGMETFYAGILRSLRLLIMFGIFLRISTDVRSVLSRHSLGLTLFISLLIMLFSGFIISGIDPAFETPLDGIWWAWVTITTVGYGDLVPSTTTGRLFGAFLILMGIGLFSMLTASFSVFFIEQDEKDMIEREDENIRRISRIENQLERIEEQLEKTLFHLTQTHSKNVESQSEIGPSNLLNTTPSKTDNSESSNDKLLKENAAKPPQDQDK</sequence>
<evidence type="ECO:0000256" key="5">
    <source>
        <dbReference type="ARBA" id="ARBA00023065"/>
    </source>
</evidence>
<proteinExistence type="predicted"/>
<keyword evidence="4 10" id="KW-1133">Transmembrane helix</keyword>
<protein>
    <submittedName>
        <fullName evidence="12">Voltage-gated potassium channel</fullName>
    </submittedName>
</protein>
<dbReference type="GO" id="GO:0001508">
    <property type="term" value="P:action potential"/>
    <property type="evidence" value="ECO:0007669"/>
    <property type="project" value="TreeGrafter"/>
</dbReference>
<feature type="transmembrane region" description="Helical" evidence="10">
    <location>
        <begin position="90"/>
        <end position="108"/>
    </location>
</feature>
<feature type="transmembrane region" description="Helical" evidence="10">
    <location>
        <begin position="114"/>
        <end position="133"/>
    </location>
</feature>
<dbReference type="EMBL" id="AP014546">
    <property type="protein sequence ID" value="BBB30228.1"/>
    <property type="molecule type" value="Genomic_DNA"/>
</dbReference>
<dbReference type="PANTHER" id="PTHR11537">
    <property type="entry name" value="VOLTAGE-GATED POTASSIUM CHANNEL"/>
    <property type="match status" value="1"/>
</dbReference>
<feature type="compositionally biased region" description="Polar residues" evidence="9">
    <location>
        <begin position="272"/>
        <end position="298"/>
    </location>
</feature>
<keyword evidence="13" id="KW-1185">Reference proteome</keyword>
<dbReference type="InterPro" id="IPR027359">
    <property type="entry name" value="Volt_channel_dom_sf"/>
</dbReference>
<dbReference type="GO" id="GO:0008076">
    <property type="term" value="C:voltage-gated potassium channel complex"/>
    <property type="evidence" value="ECO:0007669"/>
    <property type="project" value="InterPro"/>
</dbReference>
<evidence type="ECO:0000256" key="8">
    <source>
        <dbReference type="SAM" id="Coils"/>
    </source>
</evidence>
<evidence type="ECO:0000256" key="10">
    <source>
        <dbReference type="SAM" id="Phobius"/>
    </source>
</evidence>
<feature type="transmembrane region" description="Helical" evidence="10">
    <location>
        <begin position="202"/>
        <end position="227"/>
    </location>
</feature>
<feature type="coiled-coil region" evidence="8">
    <location>
        <begin position="238"/>
        <end position="265"/>
    </location>
</feature>
<dbReference type="SUPFAM" id="SSF81324">
    <property type="entry name" value="Voltage-gated potassium channels"/>
    <property type="match status" value="1"/>
</dbReference>
<dbReference type="GO" id="GO:0005249">
    <property type="term" value="F:voltage-gated potassium channel activity"/>
    <property type="evidence" value="ECO:0007669"/>
    <property type="project" value="InterPro"/>
</dbReference>
<evidence type="ECO:0000256" key="9">
    <source>
        <dbReference type="SAM" id="MobiDB-lite"/>
    </source>
</evidence>
<reference evidence="12 13" key="1">
    <citation type="journal article" date="2008" name="Int. J. Syst. Evol. Microbiol.">
        <title>Neptunomonas japonica sp. nov., an Osedax japonicus symbiont-like bacterium isolated from sediment adjacent to sperm whale carcasses off Kagoshima, Japan.</title>
        <authorList>
            <person name="Miyazaki M."/>
            <person name="Nogi Y."/>
            <person name="Fujiwara Y."/>
            <person name="Kawato M."/>
            <person name="Kubokawa K."/>
            <person name="Horikoshi K."/>
        </authorList>
    </citation>
    <scope>NUCLEOTIDE SEQUENCE [LARGE SCALE GENOMIC DNA]</scope>
    <source>
        <strain evidence="12 13">JAMM 1380</strain>
    </source>
</reference>
<evidence type="ECO:0000256" key="7">
    <source>
        <dbReference type="ARBA" id="ARBA00023303"/>
    </source>
</evidence>
<keyword evidence="6 10" id="KW-0472">Membrane</keyword>
<keyword evidence="8" id="KW-0175">Coiled coil</keyword>
<accession>A0A7R6PAH1</accession>
<dbReference type="Gene3D" id="1.20.120.350">
    <property type="entry name" value="Voltage-gated potassium channels. Chain C"/>
    <property type="match status" value="1"/>
</dbReference>
<keyword evidence="5" id="KW-0406">Ion transport</keyword>
<dbReference type="KEGG" id="njp:NEJAP_2282"/>
<keyword evidence="2" id="KW-0813">Transport</keyword>
<dbReference type="InterPro" id="IPR028325">
    <property type="entry name" value="VG_K_chnl"/>
</dbReference>
<dbReference type="InterPro" id="IPR013099">
    <property type="entry name" value="K_chnl_dom"/>
</dbReference>
<evidence type="ECO:0000313" key="13">
    <source>
        <dbReference type="Proteomes" id="UP000595332"/>
    </source>
</evidence>
<dbReference type="Gene3D" id="1.10.287.70">
    <property type="match status" value="1"/>
</dbReference>
<dbReference type="Proteomes" id="UP000595332">
    <property type="component" value="Chromosome"/>
</dbReference>
<feature type="transmembrane region" description="Helical" evidence="10">
    <location>
        <begin position="33"/>
        <end position="50"/>
    </location>
</feature>
<dbReference type="Pfam" id="PF07885">
    <property type="entry name" value="Ion_trans_2"/>
    <property type="match status" value="1"/>
</dbReference>
<dbReference type="PANTHER" id="PTHR11537:SF254">
    <property type="entry name" value="POTASSIUM VOLTAGE-GATED CHANNEL PROTEIN SHAB"/>
    <property type="match status" value="1"/>
</dbReference>
<keyword evidence="3 10" id="KW-0812">Transmembrane</keyword>
<evidence type="ECO:0000256" key="4">
    <source>
        <dbReference type="ARBA" id="ARBA00022989"/>
    </source>
</evidence>
<gene>
    <name evidence="12" type="primary">kch</name>
    <name evidence="12" type="ORF">NEJAP_2282</name>
</gene>
<evidence type="ECO:0000256" key="3">
    <source>
        <dbReference type="ARBA" id="ARBA00022692"/>
    </source>
</evidence>
<comment type="subcellular location">
    <subcellularLocation>
        <location evidence="1">Membrane</location>
        <topology evidence="1">Multi-pass membrane protein</topology>
    </subcellularLocation>
</comment>
<feature type="transmembrane region" description="Helical" evidence="10">
    <location>
        <begin position="145"/>
        <end position="167"/>
    </location>
</feature>
<evidence type="ECO:0000259" key="11">
    <source>
        <dbReference type="Pfam" id="PF07885"/>
    </source>
</evidence>